<comment type="similarity">
    <text evidence="2">Belongs to the fl(2)d family.</text>
</comment>
<evidence type="ECO:0000313" key="7">
    <source>
        <dbReference type="EMBL" id="OMO95956.1"/>
    </source>
</evidence>
<organism evidence="7 8">
    <name type="scientific">Corchorus olitorius</name>
    <dbReference type="NCBI Taxonomy" id="93759"/>
    <lineage>
        <taxon>Eukaryota</taxon>
        <taxon>Viridiplantae</taxon>
        <taxon>Streptophyta</taxon>
        <taxon>Embryophyta</taxon>
        <taxon>Tracheophyta</taxon>
        <taxon>Spermatophyta</taxon>
        <taxon>Magnoliopsida</taxon>
        <taxon>eudicotyledons</taxon>
        <taxon>Gunneridae</taxon>
        <taxon>Pentapetalae</taxon>
        <taxon>rosids</taxon>
        <taxon>malvids</taxon>
        <taxon>Malvales</taxon>
        <taxon>Malvaceae</taxon>
        <taxon>Grewioideae</taxon>
        <taxon>Apeibeae</taxon>
        <taxon>Corchorus</taxon>
    </lineage>
</organism>
<keyword evidence="8" id="KW-1185">Reference proteome</keyword>
<sequence length="195" mass="21924">MSTSYHLLPPGTTPEPKLVINYLQTLKSSEEALKEHLGKANKKEAAFIVTFAKREQEIAELKAYVGAKWFETLYLTVIDRCFSGQYAAFHDSYMPQPSYPFAAYGAVPSYQSCRLTVVNIAAKNTFYIMIILVPMHANNIRQALPHSPCPSRTQLPLSKPKGTKEDRYGRKRPACQKKSDCIAVQPEAVYAHNKP</sequence>
<name>A0A1R3JM81_9ROSI</name>
<keyword evidence="5" id="KW-0539">Nucleus</keyword>
<dbReference type="Proteomes" id="UP000187203">
    <property type="component" value="Unassembled WGS sequence"/>
</dbReference>
<reference evidence="8" key="1">
    <citation type="submission" date="2013-09" db="EMBL/GenBank/DDBJ databases">
        <title>Corchorus olitorius genome sequencing.</title>
        <authorList>
            <person name="Alam M."/>
            <person name="Haque M.S."/>
            <person name="Islam M.S."/>
            <person name="Emdad E.M."/>
            <person name="Islam M.M."/>
            <person name="Ahmed B."/>
            <person name="Halim A."/>
            <person name="Hossen Q.M.M."/>
            <person name="Hossain M.Z."/>
            <person name="Ahmed R."/>
            <person name="Khan M.M."/>
            <person name="Islam R."/>
            <person name="Rashid M.M."/>
            <person name="Khan S.A."/>
            <person name="Rahman M.S."/>
            <person name="Alam M."/>
            <person name="Yahiya A.S."/>
            <person name="Khan M.S."/>
            <person name="Azam M.S."/>
            <person name="Haque T."/>
            <person name="Lashkar M.Z.H."/>
            <person name="Akhand A.I."/>
            <person name="Morshed G."/>
            <person name="Roy S."/>
            <person name="Uddin K.S."/>
            <person name="Rabeya T."/>
            <person name="Hossain A.S."/>
            <person name="Chowdhury A."/>
            <person name="Snigdha A.R."/>
            <person name="Mortoza M.S."/>
            <person name="Matin S.A."/>
            <person name="Hoque S.M.E."/>
            <person name="Islam M.K."/>
            <person name="Roy D.K."/>
            <person name="Haider R."/>
            <person name="Moosa M.M."/>
            <person name="Elias S.M."/>
            <person name="Hasan A.M."/>
            <person name="Jahan S."/>
            <person name="Shafiuddin M."/>
            <person name="Mahmood N."/>
            <person name="Shommy N.S."/>
        </authorList>
    </citation>
    <scope>NUCLEOTIDE SEQUENCE [LARGE SCALE GENOMIC DNA]</scope>
    <source>
        <strain evidence="8">cv. O-4</strain>
    </source>
</reference>
<dbReference type="GO" id="GO:0008380">
    <property type="term" value="P:RNA splicing"/>
    <property type="evidence" value="ECO:0007669"/>
    <property type="project" value="UniProtKB-KW"/>
</dbReference>
<dbReference type="EMBL" id="AWUE01015732">
    <property type="protein sequence ID" value="OMO95956.1"/>
    <property type="molecule type" value="Genomic_DNA"/>
</dbReference>
<comment type="caution">
    <text evidence="7">The sequence shown here is derived from an EMBL/GenBank/DDBJ whole genome shotgun (WGS) entry which is preliminary data.</text>
</comment>
<evidence type="ECO:0000256" key="3">
    <source>
        <dbReference type="ARBA" id="ARBA00022664"/>
    </source>
</evidence>
<evidence type="ECO:0000256" key="2">
    <source>
        <dbReference type="ARBA" id="ARBA00010313"/>
    </source>
</evidence>
<keyword evidence="4" id="KW-0508">mRNA splicing</keyword>
<dbReference type="OrthoDB" id="1740380at2759"/>
<evidence type="ECO:0000313" key="8">
    <source>
        <dbReference type="Proteomes" id="UP000187203"/>
    </source>
</evidence>
<dbReference type="GO" id="GO:0006397">
    <property type="term" value="P:mRNA processing"/>
    <property type="evidence" value="ECO:0007669"/>
    <property type="project" value="UniProtKB-KW"/>
</dbReference>
<evidence type="ECO:0000256" key="1">
    <source>
        <dbReference type="ARBA" id="ARBA00004123"/>
    </source>
</evidence>
<dbReference type="GO" id="GO:0016556">
    <property type="term" value="P:mRNA modification"/>
    <property type="evidence" value="ECO:0007669"/>
    <property type="project" value="InterPro"/>
</dbReference>
<proteinExistence type="inferred from homology"/>
<dbReference type="STRING" id="93759.A0A1R3JM81"/>
<dbReference type="PANTHER" id="PTHR15217">
    <property type="entry name" value="WILMS' TUMOR 1-ASSOCIATING PROTEIN"/>
    <property type="match status" value="1"/>
</dbReference>
<keyword evidence="3" id="KW-0507">mRNA processing</keyword>
<dbReference type="InterPro" id="IPR033757">
    <property type="entry name" value="WTAP"/>
</dbReference>
<dbReference type="GO" id="GO:0005634">
    <property type="term" value="C:nucleus"/>
    <property type="evidence" value="ECO:0007669"/>
    <property type="project" value="UniProtKB-SubCell"/>
</dbReference>
<protein>
    <submittedName>
        <fullName evidence="7">FKBP12-interacting protein of 37 kDa</fullName>
    </submittedName>
</protein>
<evidence type="ECO:0000256" key="5">
    <source>
        <dbReference type="ARBA" id="ARBA00023242"/>
    </source>
</evidence>
<gene>
    <name evidence="7" type="ORF">COLO4_15592</name>
</gene>
<feature type="region of interest" description="Disordered" evidence="6">
    <location>
        <begin position="146"/>
        <end position="174"/>
    </location>
</feature>
<dbReference type="AlphaFoldDB" id="A0A1R3JM81"/>
<comment type="subcellular location">
    <subcellularLocation>
        <location evidence="1">Nucleus</location>
    </subcellularLocation>
</comment>
<dbReference type="PANTHER" id="PTHR15217:SF0">
    <property type="entry name" value="PRE-MRNA-SPLICING REGULATOR WTAP"/>
    <property type="match status" value="1"/>
</dbReference>
<evidence type="ECO:0000256" key="6">
    <source>
        <dbReference type="SAM" id="MobiDB-lite"/>
    </source>
</evidence>
<evidence type="ECO:0000256" key="4">
    <source>
        <dbReference type="ARBA" id="ARBA00023187"/>
    </source>
</evidence>
<dbReference type="GO" id="GO:0000381">
    <property type="term" value="P:regulation of alternative mRNA splicing, via spliceosome"/>
    <property type="evidence" value="ECO:0007669"/>
    <property type="project" value="InterPro"/>
</dbReference>
<accession>A0A1R3JM81</accession>